<gene>
    <name evidence="2" type="ORF">GUJ93_ZPchr0006g43448</name>
</gene>
<evidence type="ECO:0000256" key="1">
    <source>
        <dbReference type="SAM" id="MobiDB-lite"/>
    </source>
</evidence>
<dbReference type="AlphaFoldDB" id="A0A8J5VW52"/>
<dbReference type="EMBL" id="JAAALK010000283">
    <property type="protein sequence ID" value="KAG8074041.1"/>
    <property type="molecule type" value="Genomic_DNA"/>
</dbReference>
<proteinExistence type="predicted"/>
<evidence type="ECO:0000313" key="2">
    <source>
        <dbReference type="EMBL" id="KAG8074041.1"/>
    </source>
</evidence>
<evidence type="ECO:0000313" key="3">
    <source>
        <dbReference type="Proteomes" id="UP000729402"/>
    </source>
</evidence>
<keyword evidence="3" id="KW-1185">Reference proteome</keyword>
<reference evidence="2" key="1">
    <citation type="journal article" date="2021" name="bioRxiv">
        <title>Whole Genome Assembly and Annotation of Northern Wild Rice, Zizania palustris L., Supports a Whole Genome Duplication in the Zizania Genus.</title>
        <authorList>
            <person name="Haas M."/>
            <person name="Kono T."/>
            <person name="Macchietto M."/>
            <person name="Millas R."/>
            <person name="McGilp L."/>
            <person name="Shao M."/>
            <person name="Duquette J."/>
            <person name="Hirsch C.N."/>
            <person name="Kimball J."/>
        </authorList>
    </citation>
    <scope>NUCLEOTIDE SEQUENCE</scope>
    <source>
        <tissue evidence="2">Fresh leaf tissue</tissue>
    </source>
</reference>
<sequence>MTDMSQGRVSTRLQGRRSPASAWAGGPPYEAERRGGARRLEPSATRGRRTAGPAADRRNRRDRGVVVSQKEAVAAGRLAYLASHALAARAPAIGSMVRIAGEKKKCSRRRSPSPRRSDGW</sequence>
<feature type="region of interest" description="Disordered" evidence="1">
    <location>
        <begin position="1"/>
        <end position="67"/>
    </location>
</feature>
<feature type="region of interest" description="Disordered" evidence="1">
    <location>
        <begin position="101"/>
        <end position="120"/>
    </location>
</feature>
<comment type="caution">
    <text evidence="2">The sequence shown here is derived from an EMBL/GenBank/DDBJ whole genome shotgun (WGS) entry which is preliminary data.</text>
</comment>
<protein>
    <submittedName>
        <fullName evidence="2">Uncharacterized protein</fullName>
    </submittedName>
</protein>
<name>A0A8J5VW52_ZIZPA</name>
<feature type="compositionally biased region" description="Polar residues" evidence="1">
    <location>
        <begin position="1"/>
        <end position="13"/>
    </location>
</feature>
<reference evidence="2" key="2">
    <citation type="submission" date="2021-02" db="EMBL/GenBank/DDBJ databases">
        <authorList>
            <person name="Kimball J.A."/>
            <person name="Haas M.W."/>
            <person name="Macchietto M."/>
            <person name="Kono T."/>
            <person name="Duquette J."/>
            <person name="Shao M."/>
        </authorList>
    </citation>
    <scope>NUCLEOTIDE SEQUENCE</scope>
    <source>
        <tissue evidence="2">Fresh leaf tissue</tissue>
    </source>
</reference>
<feature type="compositionally biased region" description="Basic and acidic residues" evidence="1">
    <location>
        <begin position="55"/>
        <end position="64"/>
    </location>
</feature>
<dbReference type="Proteomes" id="UP000729402">
    <property type="component" value="Unassembled WGS sequence"/>
</dbReference>
<feature type="compositionally biased region" description="Basic and acidic residues" evidence="1">
    <location>
        <begin position="30"/>
        <end position="41"/>
    </location>
</feature>
<organism evidence="2 3">
    <name type="scientific">Zizania palustris</name>
    <name type="common">Northern wild rice</name>
    <dbReference type="NCBI Taxonomy" id="103762"/>
    <lineage>
        <taxon>Eukaryota</taxon>
        <taxon>Viridiplantae</taxon>
        <taxon>Streptophyta</taxon>
        <taxon>Embryophyta</taxon>
        <taxon>Tracheophyta</taxon>
        <taxon>Spermatophyta</taxon>
        <taxon>Magnoliopsida</taxon>
        <taxon>Liliopsida</taxon>
        <taxon>Poales</taxon>
        <taxon>Poaceae</taxon>
        <taxon>BOP clade</taxon>
        <taxon>Oryzoideae</taxon>
        <taxon>Oryzeae</taxon>
        <taxon>Zizaniinae</taxon>
        <taxon>Zizania</taxon>
    </lineage>
</organism>
<accession>A0A8J5VW52</accession>